<name>A0A0U4BZX8_9BACT</name>
<organism evidence="8 9">
    <name type="scientific">Hymenobacter sedentarius</name>
    <dbReference type="NCBI Taxonomy" id="1411621"/>
    <lineage>
        <taxon>Bacteria</taxon>
        <taxon>Pseudomonadati</taxon>
        <taxon>Bacteroidota</taxon>
        <taxon>Cytophagia</taxon>
        <taxon>Cytophagales</taxon>
        <taxon>Hymenobacteraceae</taxon>
        <taxon>Hymenobacter</taxon>
    </lineage>
</organism>
<dbReference type="InterPro" id="IPR000711">
    <property type="entry name" value="ATPase_OSCP/dsu"/>
</dbReference>
<evidence type="ECO:0000256" key="7">
    <source>
        <dbReference type="HAMAP-Rule" id="MF_01416"/>
    </source>
</evidence>
<dbReference type="EMBL" id="CP013909">
    <property type="protein sequence ID" value="ALW84274.1"/>
    <property type="molecule type" value="Genomic_DNA"/>
</dbReference>
<evidence type="ECO:0000313" key="9">
    <source>
        <dbReference type="Proteomes" id="UP000059542"/>
    </source>
</evidence>
<comment type="function">
    <text evidence="7">This protein is part of the stalk that links CF(0) to CF(1). It either transmits conformational changes from CF(0) to CF(1) or is implicated in proton conduction.</text>
</comment>
<comment type="similarity">
    <text evidence="7">Belongs to the ATPase delta chain family.</text>
</comment>
<evidence type="ECO:0000256" key="2">
    <source>
        <dbReference type="ARBA" id="ARBA00022448"/>
    </source>
</evidence>
<dbReference type="GO" id="GO:0046933">
    <property type="term" value="F:proton-transporting ATP synthase activity, rotational mechanism"/>
    <property type="evidence" value="ECO:0007669"/>
    <property type="project" value="UniProtKB-UniRule"/>
</dbReference>
<reference evidence="8 9" key="1">
    <citation type="submission" date="2015-12" db="EMBL/GenBank/DDBJ databases">
        <authorList>
            <person name="Shamseldin A."/>
            <person name="Moawad H."/>
            <person name="Abd El-Rahim W.M."/>
            <person name="Sadowsky M.J."/>
        </authorList>
    </citation>
    <scope>NUCLEOTIDE SEQUENCE [LARGE SCALE GENOMIC DNA]</scope>
    <source>
        <strain evidence="8 9">DG5B</strain>
    </source>
</reference>
<comment type="function">
    <text evidence="7">F(1)F(0) ATP synthase produces ATP from ADP in the presence of a proton or sodium gradient. F-type ATPases consist of two structural domains, F(1) containing the extramembraneous catalytic core and F(0) containing the membrane proton channel, linked together by a central stalk and a peripheral stalk. During catalysis, ATP synthesis in the catalytic domain of F(1) is coupled via a rotary mechanism of the central stalk subunits to proton translocation.</text>
</comment>
<keyword evidence="6 7" id="KW-0066">ATP synthesis</keyword>
<evidence type="ECO:0000256" key="3">
    <source>
        <dbReference type="ARBA" id="ARBA00022781"/>
    </source>
</evidence>
<evidence type="ECO:0000256" key="6">
    <source>
        <dbReference type="ARBA" id="ARBA00023310"/>
    </source>
</evidence>
<dbReference type="STRING" id="1411621.AUC43_03665"/>
<keyword evidence="2 7" id="KW-0813">Transport</keyword>
<evidence type="ECO:0000256" key="4">
    <source>
        <dbReference type="ARBA" id="ARBA00023065"/>
    </source>
</evidence>
<dbReference type="PROSITE" id="PS00389">
    <property type="entry name" value="ATPASE_DELTA"/>
    <property type="match status" value="1"/>
</dbReference>
<dbReference type="RefSeq" id="WP_068190082.1">
    <property type="nucleotide sequence ID" value="NZ_CP013909.1"/>
</dbReference>
<gene>
    <name evidence="7" type="primary">atpH</name>
    <name evidence="8" type="ORF">AUC43_03665</name>
</gene>
<keyword evidence="4 7" id="KW-0406">Ion transport</keyword>
<dbReference type="Pfam" id="PF00213">
    <property type="entry name" value="OSCP"/>
    <property type="match status" value="1"/>
</dbReference>
<keyword evidence="7" id="KW-0139">CF(1)</keyword>
<accession>A0A0U4BZX8</accession>
<proteinExistence type="inferred from homology"/>
<comment type="subcellular location">
    <subcellularLocation>
        <location evidence="7">Cell membrane</location>
        <topology evidence="7">Peripheral membrane protein</topology>
    </subcellularLocation>
    <subcellularLocation>
        <location evidence="1">Membrane</location>
    </subcellularLocation>
</comment>
<dbReference type="InterPro" id="IPR026015">
    <property type="entry name" value="ATP_synth_OSCP/delta_N_sf"/>
</dbReference>
<keyword evidence="5 7" id="KW-0472">Membrane</keyword>
<keyword evidence="7" id="KW-1003">Cell membrane</keyword>
<dbReference type="NCBIfam" id="TIGR01145">
    <property type="entry name" value="ATP_synt_delta"/>
    <property type="match status" value="1"/>
</dbReference>
<dbReference type="InterPro" id="IPR020781">
    <property type="entry name" value="ATPase_OSCP/d_CS"/>
</dbReference>
<dbReference type="GO" id="GO:0045259">
    <property type="term" value="C:proton-transporting ATP synthase complex"/>
    <property type="evidence" value="ECO:0007669"/>
    <property type="project" value="UniProtKB-KW"/>
</dbReference>
<sequence>MADQRVAARYAKSLLDLGKEMGTLESVKEDMDLLSKTMAESRELRLLLRNPIVKHDKKLAILNAIFKGKVSDMTMRFFTILTDKNREAALESMGTEFQVQYNAMQGIQMAEVTSATPLTAASRAELEKLVTQHTGLTQVKLAEKVDADLIGGFVLRVGDIQIDDSVRTSLRKMRISLQENSYSGSL</sequence>
<dbReference type="PRINTS" id="PR00125">
    <property type="entry name" value="ATPASEDELTA"/>
</dbReference>
<dbReference type="KEGG" id="hyg:AUC43_03665"/>
<keyword evidence="3 7" id="KW-0375">Hydrogen ion transport</keyword>
<keyword evidence="9" id="KW-1185">Reference proteome</keyword>
<dbReference type="SUPFAM" id="SSF47928">
    <property type="entry name" value="N-terminal domain of the delta subunit of the F1F0-ATP synthase"/>
    <property type="match status" value="1"/>
</dbReference>
<dbReference type="GO" id="GO:0005886">
    <property type="term" value="C:plasma membrane"/>
    <property type="evidence" value="ECO:0007669"/>
    <property type="project" value="UniProtKB-SubCell"/>
</dbReference>
<evidence type="ECO:0000256" key="5">
    <source>
        <dbReference type="ARBA" id="ARBA00023136"/>
    </source>
</evidence>
<dbReference type="HAMAP" id="MF_01416">
    <property type="entry name" value="ATP_synth_delta_bact"/>
    <property type="match status" value="1"/>
</dbReference>
<dbReference type="AlphaFoldDB" id="A0A0U4BZX8"/>
<dbReference type="Gene3D" id="1.10.520.20">
    <property type="entry name" value="N-terminal domain of the delta subunit of the F1F0-ATP synthase"/>
    <property type="match status" value="1"/>
</dbReference>
<evidence type="ECO:0000256" key="1">
    <source>
        <dbReference type="ARBA" id="ARBA00004370"/>
    </source>
</evidence>
<evidence type="ECO:0000313" key="8">
    <source>
        <dbReference type="EMBL" id="ALW84274.1"/>
    </source>
</evidence>
<protein>
    <recommendedName>
        <fullName evidence="7">ATP synthase subunit delta</fullName>
    </recommendedName>
    <alternativeName>
        <fullName evidence="7">ATP synthase F(1) sector subunit delta</fullName>
    </alternativeName>
    <alternativeName>
        <fullName evidence="7">F-type ATPase subunit delta</fullName>
        <shortName evidence="7">F-ATPase subunit delta</shortName>
    </alternativeName>
</protein>
<dbReference type="OrthoDB" id="9802471at2"/>
<dbReference type="Proteomes" id="UP000059542">
    <property type="component" value="Chromosome"/>
</dbReference>
<dbReference type="PANTHER" id="PTHR11910">
    <property type="entry name" value="ATP SYNTHASE DELTA CHAIN"/>
    <property type="match status" value="1"/>
</dbReference>